<evidence type="ECO:0000313" key="2">
    <source>
        <dbReference type="EMBL" id="MBP0492527.1"/>
    </source>
</evidence>
<evidence type="ECO:0000313" key="3">
    <source>
        <dbReference type="Proteomes" id="UP000677537"/>
    </source>
</evidence>
<dbReference type="Gene3D" id="3.40.50.720">
    <property type="entry name" value="NAD(P)-binding Rossmann-like Domain"/>
    <property type="match status" value="1"/>
</dbReference>
<reference evidence="2" key="1">
    <citation type="submission" date="2021-03" db="EMBL/GenBank/DDBJ databases">
        <authorList>
            <person name="So Y."/>
        </authorList>
    </citation>
    <scope>NUCLEOTIDE SEQUENCE</scope>
    <source>
        <strain evidence="2">SG15</strain>
    </source>
</reference>
<accession>A0A940MWK5</accession>
<dbReference type="EMBL" id="JAGIZA010000003">
    <property type="protein sequence ID" value="MBP0492527.1"/>
    <property type="molecule type" value="Genomic_DNA"/>
</dbReference>
<name>A0A940MWK5_9PROT</name>
<sequence>MDRHLLVIGLGYTGSAIAALAAASGWRVSATARNPAAAPPPGIRLLPFAEAAPALAAATHLVVTAPPGEHGDPVLAAHAAALAGAPLRWIGYLSTTGVYGDRGGAWVDETTEPTPAQPRSIRRRAAERQWEAFADRAAVDLLRCAGIYGPGRSVLDDLRAGTARRTIKPGHAFGRIHRDDIARAVLAAASSPRPPGIRVLHLADDEPAESAAVTEAGARMLGLPVPPAIPFETARASMSPMALSFWAESRRIANARTKAALGIDWRYPSWREGLAAILEGEGRG</sequence>
<dbReference type="InterPro" id="IPR036291">
    <property type="entry name" value="NAD(P)-bd_dom_sf"/>
</dbReference>
<organism evidence="2 3">
    <name type="scientific">Roseomonas indoligenes</name>
    <dbReference type="NCBI Taxonomy" id="2820811"/>
    <lineage>
        <taxon>Bacteria</taxon>
        <taxon>Pseudomonadati</taxon>
        <taxon>Pseudomonadota</taxon>
        <taxon>Alphaproteobacteria</taxon>
        <taxon>Acetobacterales</taxon>
        <taxon>Roseomonadaceae</taxon>
        <taxon>Roseomonas</taxon>
    </lineage>
</organism>
<dbReference type="RefSeq" id="WP_209372125.1">
    <property type="nucleotide sequence ID" value="NZ_JAGIZA010000003.1"/>
</dbReference>
<dbReference type="Proteomes" id="UP000677537">
    <property type="component" value="Unassembled WGS sequence"/>
</dbReference>
<protein>
    <submittedName>
        <fullName evidence="2">SDR family NAD(P)-dependent oxidoreductase</fullName>
    </submittedName>
</protein>
<dbReference type="SUPFAM" id="SSF51735">
    <property type="entry name" value="NAD(P)-binding Rossmann-fold domains"/>
    <property type="match status" value="1"/>
</dbReference>
<keyword evidence="1" id="KW-0520">NAD</keyword>
<keyword evidence="3" id="KW-1185">Reference proteome</keyword>
<dbReference type="AlphaFoldDB" id="A0A940MWK5"/>
<comment type="caution">
    <text evidence="2">The sequence shown here is derived from an EMBL/GenBank/DDBJ whole genome shotgun (WGS) entry which is preliminary data.</text>
</comment>
<dbReference type="PANTHER" id="PTHR43574">
    <property type="entry name" value="EPIMERASE-RELATED"/>
    <property type="match status" value="1"/>
</dbReference>
<proteinExistence type="predicted"/>
<evidence type="ECO:0000256" key="1">
    <source>
        <dbReference type="ARBA" id="ARBA00023027"/>
    </source>
</evidence>
<gene>
    <name evidence="2" type="ORF">J5Y10_07025</name>
</gene>